<proteinExistence type="predicted"/>
<comment type="caution">
    <text evidence="1">The sequence shown here is derived from an EMBL/GenBank/DDBJ whole genome shotgun (WGS) entry which is preliminary data.</text>
</comment>
<gene>
    <name evidence="1" type="ORF">WKI67_00310</name>
</gene>
<dbReference type="EMBL" id="JBBKAJ010000002">
    <property type="protein sequence ID" value="MEJ8631947.1"/>
    <property type="molecule type" value="Genomic_DNA"/>
</dbReference>
<dbReference type="Proteomes" id="UP001377168">
    <property type="component" value="Unassembled WGS sequence"/>
</dbReference>
<reference evidence="1" key="1">
    <citation type="submission" date="2024-03" db="EMBL/GenBank/DDBJ databases">
        <title>Novel Streptomyces species of biotechnological and ecological value are a feature of Machair soil.</title>
        <authorList>
            <person name="Prole J.R."/>
            <person name="Goodfellow M."/>
            <person name="Allenby N."/>
            <person name="Ward A.C."/>
        </authorList>
    </citation>
    <scope>NUCLEOTIDE SEQUENCE</scope>
    <source>
        <strain evidence="1">MS2.AVA.5</strain>
    </source>
</reference>
<name>A0ACC6PLY3_9ACTN</name>
<sequence>MTHHSVVHDPAAVLDDALPLDRECHTRLVAAVLAWQPTAPIPTGECAQISLQLTGHARLLIADLTGLSARLPDSDLRTRTRIVPEEAKRRLTASTPGQGSIAGAQNRARLVQALYRSFDRCQAEEPKASATAGGHGSSPVSRRE</sequence>
<evidence type="ECO:0000313" key="2">
    <source>
        <dbReference type="Proteomes" id="UP001377168"/>
    </source>
</evidence>
<accession>A0ACC6PLY3</accession>
<evidence type="ECO:0000313" key="1">
    <source>
        <dbReference type="EMBL" id="MEJ8631947.1"/>
    </source>
</evidence>
<organism evidence="1 2">
    <name type="scientific">Streptomyces achmelvichensis</name>
    <dbReference type="NCBI Taxonomy" id="3134111"/>
    <lineage>
        <taxon>Bacteria</taxon>
        <taxon>Bacillati</taxon>
        <taxon>Actinomycetota</taxon>
        <taxon>Actinomycetes</taxon>
        <taxon>Kitasatosporales</taxon>
        <taxon>Streptomycetaceae</taxon>
        <taxon>Streptomyces</taxon>
    </lineage>
</organism>
<keyword evidence="2" id="KW-1185">Reference proteome</keyword>
<protein>
    <submittedName>
        <fullName evidence="1">DUF6415 family natural product biosynthesis protein</fullName>
    </submittedName>
</protein>